<proteinExistence type="predicted"/>
<protein>
    <submittedName>
        <fullName evidence="1">GntR family transcriptional regulator</fullName>
    </submittedName>
</protein>
<evidence type="ECO:0000313" key="2">
    <source>
        <dbReference type="Proteomes" id="UP000594014"/>
    </source>
</evidence>
<accession>A0ACD1AGY9</accession>
<dbReference type="Proteomes" id="UP000594014">
    <property type="component" value="Chromosome"/>
</dbReference>
<name>A0ACD1AGY9_9FIRM</name>
<reference evidence="1" key="1">
    <citation type="submission" date="2019-08" db="EMBL/GenBank/DDBJ databases">
        <title>Genome sequence of Clostridiales bacterium MT110.</title>
        <authorList>
            <person name="Cao J."/>
        </authorList>
    </citation>
    <scope>NUCLEOTIDE SEQUENCE</scope>
    <source>
        <strain evidence="1">MT110</strain>
    </source>
</reference>
<gene>
    <name evidence="1" type="ORF">FRZ06_19825</name>
</gene>
<organism evidence="1 2">
    <name type="scientific">Anoxybacterium hadale</name>
    <dbReference type="NCBI Taxonomy" id="3408580"/>
    <lineage>
        <taxon>Bacteria</taxon>
        <taxon>Bacillati</taxon>
        <taxon>Bacillota</taxon>
        <taxon>Clostridia</taxon>
        <taxon>Peptostreptococcales</taxon>
        <taxon>Anaerovoracaceae</taxon>
        <taxon>Anoxybacterium</taxon>
    </lineage>
</organism>
<sequence>MEEFLTLKDHVYNYIAEQISGGSLVPGEKINENSISERMNISRTPVREALIQLASEGLLENSPRKGFVIKHLSEEEAKEIYFIIGVMDGLAVSLACLFLTEQAVKDMEFYAASMDLAIETGNFVMYHKLQEEFHNVYLTLCPNKSLVNLLQQLKKKFLRRTYVAEPQVDMKEILFATNEEHREMIRLAKEKDTQGLERYLRDVHWNPNKAYMETL</sequence>
<dbReference type="EMBL" id="CP042469">
    <property type="protein sequence ID" value="QOX65445.1"/>
    <property type="molecule type" value="Genomic_DNA"/>
</dbReference>
<keyword evidence="2" id="KW-1185">Reference proteome</keyword>
<evidence type="ECO:0000313" key="1">
    <source>
        <dbReference type="EMBL" id="QOX65445.1"/>
    </source>
</evidence>